<sequence>MPDGQAQQISVLSWLLQSNYSLALLGLGLILAIAGIILIIFPNRSASVVIAGLSFLPGLIGLVMVYSAATAFSTLAGSPEPPKPTEFAKVINQALYSGFFSLIATLLAMFFSVVALVRSSRPAKSRSGEPEN</sequence>
<feature type="transmembrane region" description="Helical" evidence="1">
    <location>
        <begin position="48"/>
        <end position="75"/>
    </location>
</feature>
<keyword evidence="1" id="KW-1133">Transmembrane helix</keyword>
<protein>
    <recommendedName>
        <fullName evidence="4">MotA/TolQ/ExbB proton channel domain-containing protein</fullName>
    </recommendedName>
</protein>
<dbReference type="EMBL" id="PUHZ01000024">
    <property type="protein sequence ID" value="PQO42973.1"/>
    <property type="molecule type" value="Genomic_DNA"/>
</dbReference>
<feature type="transmembrane region" description="Helical" evidence="1">
    <location>
        <begin position="95"/>
        <end position="117"/>
    </location>
</feature>
<accession>A0A2S8GEY2</accession>
<keyword evidence="1" id="KW-0812">Transmembrane</keyword>
<dbReference type="Proteomes" id="UP000237819">
    <property type="component" value="Unassembled WGS sequence"/>
</dbReference>
<reference evidence="2 3" key="1">
    <citation type="submission" date="2018-02" db="EMBL/GenBank/DDBJ databases">
        <title>Comparative genomes isolates from brazilian mangrove.</title>
        <authorList>
            <person name="Araujo J.E."/>
            <person name="Taketani R.G."/>
            <person name="Silva M.C.P."/>
            <person name="Loureco M.V."/>
            <person name="Andreote F.D."/>
        </authorList>
    </citation>
    <scope>NUCLEOTIDE SEQUENCE [LARGE SCALE GENOMIC DNA]</scope>
    <source>
        <strain evidence="2 3">Nap-Phe MGV</strain>
    </source>
</reference>
<evidence type="ECO:0008006" key="4">
    <source>
        <dbReference type="Google" id="ProtNLM"/>
    </source>
</evidence>
<evidence type="ECO:0000313" key="3">
    <source>
        <dbReference type="Proteomes" id="UP000237819"/>
    </source>
</evidence>
<name>A0A2S8GEY2_9BACT</name>
<comment type="caution">
    <text evidence="2">The sequence shown here is derived from an EMBL/GenBank/DDBJ whole genome shotgun (WGS) entry which is preliminary data.</text>
</comment>
<evidence type="ECO:0000313" key="2">
    <source>
        <dbReference type="EMBL" id="PQO42973.1"/>
    </source>
</evidence>
<feature type="transmembrane region" description="Helical" evidence="1">
    <location>
        <begin position="20"/>
        <end position="41"/>
    </location>
</feature>
<organism evidence="2 3">
    <name type="scientific">Blastopirellula marina</name>
    <dbReference type="NCBI Taxonomy" id="124"/>
    <lineage>
        <taxon>Bacteria</taxon>
        <taxon>Pseudomonadati</taxon>
        <taxon>Planctomycetota</taxon>
        <taxon>Planctomycetia</taxon>
        <taxon>Pirellulales</taxon>
        <taxon>Pirellulaceae</taxon>
        <taxon>Blastopirellula</taxon>
    </lineage>
</organism>
<proteinExistence type="predicted"/>
<dbReference type="RefSeq" id="WP_105338186.1">
    <property type="nucleotide sequence ID" value="NZ_PUHZ01000024.1"/>
</dbReference>
<gene>
    <name evidence="2" type="ORF">C5Y93_24960</name>
</gene>
<dbReference type="AlphaFoldDB" id="A0A2S8GEY2"/>
<evidence type="ECO:0000256" key="1">
    <source>
        <dbReference type="SAM" id="Phobius"/>
    </source>
</evidence>
<keyword evidence="1" id="KW-0472">Membrane</keyword>